<feature type="transmembrane region" description="Helical" evidence="2">
    <location>
        <begin position="9"/>
        <end position="30"/>
    </location>
</feature>
<evidence type="ECO:0000313" key="3">
    <source>
        <dbReference type="EMBL" id="PFG31333.1"/>
    </source>
</evidence>
<keyword evidence="2" id="KW-1133">Transmembrane helix</keyword>
<dbReference type="Proteomes" id="UP000221369">
    <property type="component" value="Unassembled WGS sequence"/>
</dbReference>
<dbReference type="InterPro" id="IPR019051">
    <property type="entry name" value="Trp_biosyn_TM_oprn/chp"/>
</dbReference>
<dbReference type="AlphaFoldDB" id="A0A2A9DXM1"/>
<feature type="region of interest" description="Disordered" evidence="1">
    <location>
        <begin position="165"/>
        <end position="195"/>
    </location>
</feature>
<organism evidence="3 4">
    <name type="scientific">Paramicrobacterium agarici</name>
    <dbReference type="NCBI Taxonomy" id="630514"/>
    <lineage>
        <taxon>Bacteria</taxon>
        <taxon>Bacillati</taxon>
        <taxon>Actinomycetota</taxon>
        <taxon>Actinomycetes</taxon>
        <taxon>Micrococcales</taxon>
        <taxon>Microbacteriaceae</taxon>
        <taxon>Paramicrobacterium</taxon>
    </lineage>
</organism>
<feature type="transmembrane region" description="Helical" evidence="2">
    <location>
        <begin position="78"/>
        <end position="99"/>
    </location>
</feature>
<evidence type="ECO:0000256" key="2">
    <source>
        <dbReference type="SAM" id="Phobius"/>
    </source>
</evidence>
<comment type="caution">
    <text evidence="3">The sequence shown here is derived from an EMBL/GenBank/DDBJ whole genome shotgun (WGS) entry which is preliminary data.</text>
</comment>
<feature type="compositionally biased region" description="Basic and acidic residues" evidence="1">
    <location>
        <begin position="186"/>
        <end position="195"/>
    </location>
</feature>
<feature type="transmembrane region" description="Helical" evidence="2">
    <location>
        <begin position="133"/>
        <end position="155"/>
    </location>
</feature>
<evidence type="ECO:0000313" key="4">
    <source>
        <dbReference type="Proteomes" id="UP000221369"/>
    </source>
</evidence>
<dbReference type="PROSITE" id="PS51257">
    <property type="entry name" value="PROKAR_LIPOPROTEIN"/>
    <property type="match status" value="1"/>
</dbReference>
<proteinExistence type="predicted"/>
<sequence length="195" mass="19714">MTGRRIKSILIVVTLAVSGCALLTWTQPWFSLVLTQGTHAGTDVDVPGEAAGPAVAALGLAGLALGGALAIAGRMLRVVFGVLEVLIGGSLIASAIVAVSDPAAASSKTITEFTGVAGDSASHDLVAQSFATAWPYVSLAAGIILAVLGIAVIVTSRRWPASGRKFDAPAAEPSGATHDAVDSWDELSRGEDPTR</sequence>
<gene>
    <name evidence="3" type="ORF">ATJ78_2298</name>
</gene>
<name>A0A2A9DXM1_9MICO</name>
<protein>
    <submittedName>
        <fullName evidence="3">Putative membrane protein (TIGR02234 family)</fullName>
    </submittedName>
</protein>
<dbReference type="EMBL" id="PDJE01000001">
    <property type="protein sequence ID" value="PFG31333.1"/>
    <property type="molecule type" value="Genomic_DNA"/>
</dbReference>
<dbReference type="RefSeq" id="WP_098407800.1">
    <property type="nucleotide sequence ID" value="NZ_PDJE01000001.1"/>
</dbReference>
<feature type="transmembrane region" description="Helical" evidence="2">
    <location>
        <begin position="50"/>
        <end position="71"/>
    </location>
</feature>
<evidence type="ECO:0000256" key="1">
    <source>
        <dbReference type="SAM" id="MobiDB-lite"/>
    </source>
</evidence>
<keyword evidence="2" id="KW-0472">Membrane</keyword>
<dbReference type="Pfam" id="PF09534">
    <property type="entry name" value="Trp_oprn_chp"/>
    <property type="match status" value="1"/>
</dbReference>
<accession>A0A2A9DXM1</accession>
<keyword evidence="2" id="KW-0812">Transmembrane</keyword>
<keyword evidence="4" id="KW-1185">Reference proteome</keyword>
<reference evidence="3 4" key="1">
    <citation type="submission" date="2017-10" db="EMBL/GenBank/DDBJ databases">
        <title>Sequencing the genomes of 1000 actinobacteria strains.</title>
        <authorList>
            <person name="Klenk H.-P."/>
        </authorList>
    </citation>
    <scope>NUCLEOTIDE SEQUENCE [LARGE SCALE GENOMIC DNA]</scope>
    <source>
        <strain evidence="3 4">DSM 21798</strain>
    </source>
</reference>